<feature type="binding site" evidence="2">
    <location>
        <position position="77"/>
    </location>
    <ligand>
        <name>Fe cation</name>
        <dbReference type="ChEBI" id="CHEBI:24875"/>
    </ligand>
</feature>
<comment type="cofactor">
    <cofactor evidence="2">
        <name>Fe cation</name>
        <dbReference type="ChEBI" id="CHEBI:24875"/>
    </cofactor>
    <text evidence="2">Binds 1 Fe cation per subunit.</text>
</comment>
<dbReference type="PANTHER" id="PTHR13903:SF8">
    <property type="entry name" value="PIRIN"/>
    <property type="match status" value="1"/>
</dbReference>
<feature type="binding site" evidence="2">
    <location>
        <position position="121"/>
    </location>
    <ligand>
        <name>Fe cation</name>
        <dbReference type="ChEBI" id="CHEBI:24875"/>
    </ligand>
</feature>
<dbReference type="GO" id="GO:0046872">
    <property type="term" value="F:metal ion binding"/>
    <property type="evidence" value="ECO:0007669"/>
    <property type="project" value="UniProtKB-KW"/>
</dbReference>
<comment type="caution">
    <text evidence="6">The sequence shown here is derived from an EMBL/GenBank/DDBJ whole genome shotgun (WGS) entry which is preliminary data.</text>
</comment>
<dbReference type="PIRSF" id="PIRSF006232">
    <property type="entry name" value="Pirin"/>
    <property type="match status" value="1"/>
</dbReference>
<evidence type="ECO:0000313" key="6">
    <source>
        <dbReference type="EMBL" id="KAA0696516.1"/>
    </source>
</evidence>
<name>A0A7V7GW97_9GAMM</name>
<feature type="domain" description="Pirin C-terminal" evidence="5">
    <location>
        <begin position="194"/>
        <end position="290"/>
    </location>
</feature>
<keyword evidence="7" id="KW-1185">Reference proteome</keyword>
<dbReference type="EMBL" id="QOVF01000001">
    <property type="protein sequence ID" value="KAA0696516.1"/>
    <property type="molecule type" value="Genomic_DNA"/>
</dbReference>
<protein>
    <submittedName>
        <fullName evidence="6">Pirin family protein</fullName>
    </submittedName>
</protein>
<dbReference type="InterPro" id="IPR008778">
    <property type="entry name" value="Pirin_C_dom"/>
</dbReference>
<gene>
    <name evidence="6" type="ORF">DT594_04040</name>
</gene>
<evidence type="ECO:0000256" key="1">
    <source>
        <dbReference type="ARBA" id="ARBA00008416"/>
    </source>
</evidence>
<evidence type="ECO:0000259" key="4">
    <source>
        <dbReference type="Pfam" id="PF02678"/>
    </source>
</evidence>
<keyword evidence="2" id="KW-0408">Iron</keyword>
<accession>A0A7V7GW97</accession>
<dbReference type="AlphaFoldDB" id="A0A7V7GW97"/>
<evidence type="ECO:0000259" key="5">
    <source>
        <dbReference type="Pfam" id="PF05726"/>
    </source>
</evidence>
<dbReference type="Pfam" id="PF05726">
    <property type="entry name" value="Pirin_C"/>
    <property type="match status" value="1"/>
</dbReference>
<reference evidence="6 7" key="1">
    <citation type="submission" date="2018-07" db="EMBL/GenBank/DDBJ databases">
        <title>Pseudomonas laoshanensis sp. nov., isolated from soil.</title>
        <authorList>
            <person name="Sun J."/>
            <person name="Yu L."/>
            <person name="Wang M."/>
            <person name="Zhang C."/>
        </authorList>
    </citation>
    <scope>NUCLEOTIDE SEQUENCE [LARGE SCALE GENOMIC DNA]</scope>
    <source>
        <strain evidence="6 7">Y22</strain>
    </source>
</reference>
<dbReference type="OrthoDB" id="9780903at2"/>
<feature type="binding site" evidence="2">
    <location>
        <position position="75"/>
    </location>
    <ligand>
        <name>Fe cation</name>
        <dbReference type="ChEBI" id="CHEBI:24875"/>
    </ligand>
</feature>
<comment type="similarity">
    <text evidence="1 3">Belongs to the pirin family.</text>
</comment>
<dbReference type="SUPFAM" id="SSF51182">
    <property type="entry name" value="RmlC-like cupins"/>
    <property type="match status" value="1"/>
</dbReference>
<proteinExistence type="inferred from homology"/>
<dbReference type="CDD" id="cd02909">
    <property type="entry name" value="cupin_pirin_N"/>
    <property type="match status" value="1"/>
</dbReference>
<dbReference type="Pfam" id="PF02678">
    <property type="entry name" value="Pirin"/>
    <property type="match status" value="1"/>
</dbReference>
<feature type="binding site" evidence="2">
    <location>
        <position position="119"/>
    </location>
    <ligand>
        <name>Fe cation</name>
        <dbReference type="ChEBI" id="CHEBI:24875"/>
    </ligand>
</feature>
<evidence type="ECO:0000313" key="7">
    <source>
        <dbReference type="Proteomes" id="UP000463138"/>
    </source>
</evidence>
<dbReference type="PANTHER" id="PTHR13903">
    <property type="entry name" value="PIRIN-RELATED"/>
    <property type="match status" value="1"/>
</dbReference>
<organism evidence="6 7">
    <name type="scientific">Halopseudomonas laoshanensis</name>
    <dbReference type="NCBI Taxonomy" id="2268758"/>
    <lineage>
        <taxon>Bacteria</taxon>
        <taxon>Pseudomonadati</taxon>
        <taxon>Pseudomonadota</taxon>
        <taxon>Gammaproteobacteria</taxon>
        <taxon>Pseudomonadales</taxon>
        <taxon>Pseudomonadaceae</taxon>
        <taxon>Halopseudomonas</taxon>
    </lineage>
</organism>
<dbReference type="InterPro" id="IPR011051">
    <property type="entry name" value="RmlC_Cupin_sf"/>
</dbReference>
<evidence type="ECO:0000256" key="3">
    <source>
        <dbReference type="RuleBase" id="RU003457"/>
    </source>
</evidence>
<dbReference type="Gene3D" id="2.60.120.10">
    <property type="entry name" value="Jelly Rolls"/>
    <property type="match status" value="2"/>
</dbReference>
<sequence>MSNTLPDAVQSCSVSDPPCAAIELIIQPREHDIGGLVVRRALPTAKRKTVGPWIFFDHMGPARFSAGQGINVRPHPHIGIATVTYLFAGEILHRDSIGSLQPIRPGDINLMVTGSGMVHSERERPEVTAVEHELHGLQLWLVLPEADEEVAPAFHHYPSRDIPAVDIEGVTVRVMMGSAFGVTSPVRVFSETLYVEAHLKAGQSLTLPEAGERAVYVASGALQAGGTALPLHSMAIFSSASDIVVTATEDARIALIGGEPLGRRFIEWNFVSSRRERIEQAKQAWREGQFAKVVGDEDEFIPLP</sequence>
<dbReference type="InterPro" id="IPR012093">
    <property type="entry name" value="Pirin"/>
</dbReference>
<evidence type="ECO:0000256" key="2">
    <source>
        <dbReference type="PIRSR" id="PIRSR006232-1"/>
    </source>
</evidence>
<dbReference type="InterPro" id="IPR014710">
    <property type="entry name" value="RmlC-like_jellyroll"/>
</dbReference>
<keyword evidence="2" id="KW-0479">Metal-binding</keyword>
<dbReference type="Proteomes" id="UP000463138">
    <property type="component" value="Unassembled WGS sequence"/>
</dbReference>
<dbReference type="CDD" id="cd02247">
    <property type="entry name" value="cupin_pirin_C"/>
    <property type="match status" value="1"/>
</dbReference>
<dbReference type="RefSeq" id="WP_149331472.1">
    <property type="nucleotide sequence ID" value="NZ_QOVF01000001.1"/>
</dbReference>
<dbReference type="InterPro" id="IPR003829">
    <property type="entry name" value="Pirin_N_dom"/>
</dbReference>
<feature type="domain" description="Pirin N-terminal" evidence="4">
    <location>
        <begin position="38"/>
        <end position="141"/>
    </location>
</feature>